<dbReference type="EMBL" id="LSMT01000415">
    <property type="protein sequence ID" value="PFX18358.1"/>
    <property type="molecule type" value="Genomic_DNA"/>
</dbReference>
<feature type="compositionally biased region" description="Pro residues" evidence="2">
    <location>
        <begin position="1339"/>
        <end position="1354"/>
    </location>
</feature>
<keyword evidence="1" id="KW-0862">Zinc</keyword>
<feature type="region of interest" description="Disordered" evidence="2">
    <location>
        <begin position="1195"/>
        <end position="1223"/>
    </location>
</feature>
<feature type="region of interest" description="Disordered" evidence="2">
    <location>
        <begin position="1277"/>
        <end position="1355"/>
    </location>
</feature>
<dbReference type="PROSITE" id="PS51359">
    <property type="entry name" value="COX5B_2"/>
    <property type="match status" value="1"/>
</dbReference>
<keyword evidence="5" id="KW-1185">Reference proteome</keyword>
<feature type="region of interest" description="Disordered" evidence="2">
    <location>
        <begin position="1409"/>
        <end position="1453"/>
    </location>
</feature>
<name>A0A2B4RPW9_STYPI</name>
<sequence length="1453" mass="162733">MQPALRAIITRTCPVLLSRVLSVTSTRLSNGGIPTDAEQATGLEKKEYDALAAGIDDPFNMKPYEGPPGTKDKPLEVLSMFDERIIGCICEPEATSIVWNKLHLNEVKRCESVLNARSAEKYAARKTKLGNPIAQRQKLECKVVLQDIENDSEVLTGLEVLNLILDRIYDQKPSEKRYQPSVDNSALANSFADFFVNKIDKIRSKLIQRNIIVGPFRPIPLTCPVEFNNFREVGQEELKVFNNFREVSQEEVKVFNNFREVSQEEVKVFNNFREVSQEEVKVFNNFREKPDGDFKQFSNFRPISNLTLISTIIEKAVAEQLTDHVKSYHLDVMYQSAFKVSHSTETALLEVQNDILRAVDDNNSVILLLLDLSSAFDTVDHLILLSRLSHRFGIKGAAEIHSAYKNCDSTQAPSTAKSIASPQSSSCDFSSEAVGVGLPGLLEEVKTSFFLHSPNNAAWNPDTTRQTEKVQYVKSRYRPYDPSPEVLKRKTDAALALLGKLKQLKVEEWKLKAREAKALWQAKHFLQHVFGSPFDVNYYAGDWLMGPNYFCWQPICRVPYDLNSFAWYVKPRSYNDVQLVIDIIMKHRNTFDQYRNNIDMGVRAGMVRPDVDCRAGLDAFKESYPAIAKKNASTGVLHEWYVEQYLKSQYLEKLDLRVDDLWKINHSGQSVQEAIKEALVKGFGEPVLNLIHYLEYEHSRHCLPTKVASGLANLPVDYVYTDGVPDVKNKTTKVLPGTTLELNGTKTYSMILSYFTTTNISSDEIYWKGRTQLKTLMPQVYKIAKLMTGRNKRSKAIEKFKFLLSSREQWHNSAPFPANESDEHAHQACRDPDSAKKNCPQRWAAVVKWGEYINEIMSMIAPKVQSMFYFSGPKTTAPNCPIQIWPHYNPSNGAMYFRPSDSNCSAPCHFGLPFFLKEYGPKFQEWSVIGHESRPGHHTQMQGLVEHFRDRCGGVPRWLDKQTSYTAFQEGWALYAENPLLSHDAGLYEENFLQLYGMMKWQVWRALRLMVDTGLHYRGMTRSEALKYFEDYTWDTTDFAVKEVTRYQSVPGQATAYMLGKLALVDMRKIVKEKLGKSFNLRDFHYHLLSQGSAPLGYLYNHIYKYIDCEEKKIEPEYCADILRNSDEPNNEGQVPKNEVELEEKTMDLVILLVLVSGISCREHASDPKDADLAKKFNIVSSSKDEDNMMVFLKGNDGSDGQNGTQGDVGSQGPRGPPGLPGLKGTPGVCTIEQCESTELKILIQRLAALEKYVKDRKNNTGGQPCVKPTPQLIPSGVTICSTPAPTTPTTPPLKPNTPPTQSPKVSAPFSGSPGAPVNGPVQFPATVAPAPSPAQNEAPPPPPPPPPPLPPIVIPAASPVQTLWASPAAAPAPVPVGVTVQSTVEAPSTFPGGQVQIEGIVTPQVSVQGFNQPGNPFKKSSIATKGAPKAKHGSKKSSHQRVLHHRTRAHKA</sequence>
<dbReference type="GO" id="GO:0045277">
    <property type="term" value="C:respiratory chain complex IV"/>
    <property type="evidence" value="ECO:0007669"/>
    <property type="project" value="InterPro"/>
</dbReference>
<dbReference type="GO" id="GO:0046872">
    <property type="term" value="F:metal ion binding"/>
    <property type="evidence" value="ECO:0007669"/>
    <property type="project" value="UniProtKB-KW"/>
</dbReference>
<dbReference type="InterPro" id="IPR000477">
    <property type="entry name" value="RT_dom"/>
</dbReference>
<feature type="compositionally biased region" description="Polar residues" evidence="2">
    <location>
        <begin position="1199"/>
        <end position="1209"/>
    </location>
</feature>
<proteinExistence type="predicted"/>
<dbReference type="PANTHER" id="PTHR33361">
    <property type="entry name" value="GLR0591 PROTEIN"/>
    <property type="match status" value="1"/>
</dbReference>
<dbReference type="Pfam" id="PF01215">
    <property type="entry name" value="COX5B"/>
    <property type="match status" value="1"/>
</dbReference>
<keyword evidence="1" id="KW-0479">Metal-binding</keyword>
<dbReference type="Pfam" id="PF00078">
    <property type="entry name" value="RVT_1"/>
    <property type="match status" value="1"/>
</dbReference>
<feature type="domain" description="Reverse transcriptase" evidence="3">
    <location>
        <begin position="297"/>
        <end position="404"/>
    </location>
</feature>
<dbReference type="CDD" id="cd00924">
    <property type="entry name" value="Cyt_c_Oxidase_Vb"/>
    <property type="match status" value="1"/>
</dbReference>
<dbReference type="Gene3D" id="2.60.11.10">
    <property type="entry name" value="Cytochrome c oxidase, subunit Vb"/>
    <property type="match status" value="1"/>
</dbReference>
<feature type="compositionally biased region" description="Basic residues" evidence="2">
    <location>
        <begin position="1429"/>
        <end position="1453"/>
    </location>
</feature>
<dbReference type="SUPFAM" id="SSF57802">
    <property type="entry name" value="Rubredoxin-like"/>
    <property type="match status" value="1"/>
</dbReference>
<gene>
    <name evidence="4" type="primary">Cox5b</name>
    <name evidence="4" type="ORF">AWC38_SpisGene17276</name>
</gene>
<feature type="binding site" evidence="1">
    <location>
        <position position="90"/>
    </location>
    <ligand>
        <name>Zn(2+)</name>
        <dbReference type="ChEBI" id="CHEBI:29105"/>
    </ligand>
</feature>
<accession>A0A2B4RPW9</accession>
<dbReference type="GO" id="GO:0005740">
    <property type="term" value="C:mitochondrial envelope"/>
    <property type="evidence" value="ECO:0007669"/>
    <property type="project" value="InterPro"/>
</dbReference>
<evidence type="ECO:0000313" key="4">
    <source>
        <dbReference type="EMBL" id="PFX18358.1"/>
    </source>
</evidence>
<dbReference type="GO" id="GO:0006123">
    <property type="term" value="P:mitochondrial electron transport, cytochrome c to oxygen"/>
    <property type="evidence" value="ECO:0007669"/>
    <property type="project" value="InterPro"/>
</dbReference>
<evidence type="ECO:0000256" key="2">
    <source>
        <dbReference type="SAM" id="MobiDB-lite"/>
    </source>
</evidence>
<feature type="region of interest" description="Disordered" evidence="2">
    <location>
        <begin position="816"/>
        <end position="837"/>
    </location>
</feature>
<feature type="compositionally biased region" description="Pro residues" evidence="2">
    <location>
        <begin position="1286"/>
        <end position="1302"/>
    </location>
</feature>
<feature type="binding site" evidence="1">
    <location>
        <position position="88"/>
    </location>
    <ligand>
        <name>Zn(2+)</name>
        <dbReference type="ChEBI" id="CHEBI:29105"/>
    </ligand>
</feature>
<organism evidence="4 5">
    <name type="scientific">Stylophora pistillata</name>
    <name type="common">Smooth cauliflower coral</name>
    <dbReference type="NCBI Taxonomy" id="50429"/>
    <lineage>
        <taxon>Eukaryota</taxon>
        <taxon>Metazoa</taxon>
        <taxon>Cnidaria</taxon>
        <taxon>Anthozoa</taxon>
        <taxon>Hexacorallia</taxon>
        <taxon>Scleractinia</taxon>
        <taxon>Astrocoeniina</taxon>
        <taxon>Pocilloporidae</taxon>
        <taxon>Stylophora</taxon>
    </lineage>
</organism>
<dbReference type="Pfam" id="PF05960">
    <property type="entry name" value="DUF885"/>
    <property type="match status" value="1"/>
</dbReference>
<dbReference type="Gene3D" id="1.20.5.320">
    <property type="entry name" value="6-Phosphogluconate Dehydrogenase, domain 3"/>
    <property type="match status" value="1"/>
</dbReference>
<dbReference type="InterPro" id="IPR010281">
    <property type="entry name" value="DUF885"/>
</dbReference>
<dbReference type="PANTHER" id="PTHR33361:SF2">
    <property type="entry name" value="DUF885 DOMAIN-CONTAINING PROTEIN"/>
    <property type="match status" value="1"/>
</dbReference>
<protein>
    <submittedName>
        <fullName evidence="4">Cytochrome c oxidase subunit 5B, mitochondrial</fullName>
    </submittedName>
</protein>
<dbReference type="InterPro" id="IPR036972">
    <property type="entry name" value="Cyt_c_oxidase_su5b_sf"/>
</dbReference>
<feature type="compositionally biased region" description="Basic and acidic residues" evidence="2">
    <location>
        <begin position="821"/>
        <end position="836"/>
    </location>
</feature>
<evidence type="ECO:0000259" key="3">
    <source>
        <dbReference type="Pfam" id="PF00078"/>
    </source>
</evidence>
<reference evidence="5" key="1">
    <citation type="journal article" date="2017" name="bioRxiv">
        <title>Comparative analysis of the genomes of Stylophora pistillata and Acropora digitifera provides evidence for extensive differences between species of corals.</title>
        <authorList>
            <person name="Voolstra C.R."/>
            <person name="Li Y."/>
            <person name="Liew Y.J."/>
            <person name="Baumgarten S."/>
            <person name="Zoccola D."/>
            <person name="Flot J.-F."/>
            <person name="Tambutte S."/>
            <person name="Allemand D."/>
            <person name="Aranda M."/>
        </authorList>
    </citation>
    <scope>NUCLEOTIDE SEQUENCE [LARGE SCALE GENOMIC DNA]</scope>
</reference>
<feature type="binding site" evidence="1">
    <location>
        <position position="110"/>
    </location>
    <ligand>
        <name>Zn(2+)</name>
        <dbReference type="ChEBI" id="CHEBI:29105"/>
    </ligand>
</feature>
<evidence type="ECO:0000313" key="5">
    <source>
        <dbReference type="Proteomes" id="UP000225706"/>
    </source>
</evidence>
<evidence type="ECO:0000256" key="1">
    <source>
        <dbReference type="PIRSR" id="PIRSR602124-1"/>
    </source>
</evidence>
<dbReference type="InterPro" id="IPR002124">
    <property type="entry name" value="Cyt_c_oxidase_su5b"/>
</dbReference>
<comment type="caution">
    <text evidence="4">The sequence shown here is derived from an EMBL/GenBank/DDBJ whole genome shotgun (WGS) entry which is preliminary data.</text>
</comment>
<dbReference type="Proteomes" id="UP000225706">
    <property type="component" value="Unassembled WGS sequence"/>
</dbReference>
<dbReference type="STRING" id="50429.A0A2B4RPW9"/>
<dbReference type="OrthoDB" id="10249250at2759"/>